<dbReference type="RefSeq" id="WP_162917878.1">
    <property type="nucleotide sequence ID" value="NZ_CBCPHX010000004.1"/>
</dbReference>
<evidence type="ECO:0000313" key="3">
    <source>
        <dbReference type="Proteomes" id="UP000270190"/>
    </source>
</evidence>
<evidence type="ECO:0000256" key="1">
    <source>
        <dbReference type="SAM" id="Phobius"/>
    </source>
</evidence>
<evidence type="ECO:0000313" key="2">
    <source>
        <dbReference type="EMBL" id="SPP29807.1"/>
    </source>
</evidence>
<sequence>MLSFIIQIVIGMIMALGGVFYISIASSPNYLIIGLMYLIAVILIALAIAKVLKGKLV</sequence>
<accession>A0A2X0QPA5</accession>
<dbReference type="Proteomes" id="UP000270190">
    <property type="component" value="Unassembled WGS sequence"/>
</dbReference>
<dbReference type="EMBL" id="OUNC01000056">
    <property type="protein sequence ID" value="SPP29807.1"/>
    <property type="molecule type" value="Genomic_DNA"/>
</dbReference>
<proteinExistence type="predicted"/>
<name>A0A2X0QPA5_BROTH</name>
<gene>
    <name evidence="2" type="ORF">BTBSAS_60110</name>
</gene>
<keyword evidence="1" id="KW-0472">Membrane</keyword>
<reference evidence="3" key="1">
    <citation type="submission" date="2018-04" db="EMBL/GenBank/DDBJ databases">
        <authorList>
            <person name="Illikoud N."/>
        </authorList>
    </citation>
    <scope>NUCLEOTIDE SEQUENCE [LARGE SCALE GENOMIC DNA]</scope>
</reference>
<dbReference type="AlphaFoldDB" id="A0A2X0QPA5"/>
<organism evidence="2 3">
    <name type="scientific">Brochothrix thermosphacta</name>
    <name type="common">Microbacterium thermosphactum</name>
    <dbReference type="NCBI Taxonomy" id="2756"/>
    <lineage>
        <taxon>Bacteria</taxon>
        <taxon>Bacillati</taxon>
        <taxon>Bacillota</taxon>
        <taxon>Bacilli</taxon>
        <taxon>Bacillales</taxon>
        <taxon>Listeriaceae</taxon>
        <taxon>Brochothrix</taxon>
    </lineage>
</organism>
<dbReference type="GeneID" id="66538464"/>
<keyword evidence="1" id="KW-0812">Transmembrane</keyword>
<feature type="transmembrane region" description="Helical" evidence="1">
    <location>
        <begin position="5"/>
        <end position="24"/>
    </location>
</feature>
<feature type="transmembrane region" description="Helical" evidence="1">
    <location>
        <begin position="30"/>
        <end position="52"/>
    </location>
</feature>
<protein>
    <submittedName>
        <fullName evidence="2">Uncharacterized protein</fullName>
    </submittedName>
</protein>
<keyword evidence="1" id="KW-1133">Transmembrane helix</keyword>